<accession>A0A9X0D4Y4</accession>
<sequence length="575" mass="63270">MSGINESKSSLKDDSPVQERKGFHVLIAKWEESPERNKFHEVWERHGLSIILVCLTVLLLIYSIVAIAVSGFDKAKWLFGITMFLWFCMSYMFIRDHCGDEIYRVVLQPIVNAVNSQWRYLKWILLIIVLVLLGLFFGLDTAKQPVRFISLAGLFVNVLFCWIFSAHRRKVKWRPVIWGLGLQFVFGLLILRTTIGFQAFKGLGDQVSAFLEYTSAGASFVFGQNYTDHFFAFKVLPIIIFFSSVISLCYYVGIMQLVIKKIAWLMQITMKTSAVESLNAAGNIFIGQTEAPLMIRPFLEHVTMSELHAIMTGGFATIAGSVLAAYIEFGVSASHLLSASVMSAPAALAISKLMYPETEIPETLNEGGIELPKGNERNVIEAAAKGASTAISLVANIAANLIAFLAFLAFFNGVLSWLGSMVGHPELSFEFICSYVLRPVAFIMGVRWEDCDVVAELLGTKTFLNEFVAYASLSKYIENRELANGLRTISIRSEIITTYALCGFANFSSIGIQIGGMGPMAPSRKADMATVAIRALVAGTIACFMTACVAGVLYDESLYDAVIDVATSVNATASP</sequence>
<feature type="transmembrane region" description="Helical" evidence="7">
    <location>
        <begin position="307"/>
        <end position="327"/>
    </location>
</feature>
<proteinExistence type="inferred from homology"/>
<dbReference type="Pfam" id="PF07662">
    <property type="entry name" value="Nucleos_tra2_C"/>
    <property type="match status" value="1"/>
</dbReference>
<evidence type="ECO:0000313" key="12">
    <source>
        <dbReference type="Proteomes" id="UP001163046"/>
    </source>
</evidence>
<evidence type="ECO:0000259" key="8">
    <source>
        <dbReference type="Pfam" id="PF01773"/>
    </source>
</evidence>
<feature type="transmembrane region" description="Helical" evidence="7">
    <location>
        <begin position="145"/>
        <end position="164"/>
    </location>
</feature>
<keyword evidence="12" id="KW-1185">Reference proteome</keyword>
<feature type="transmembrane region" description="Helical" evidence="7">
    <location>
        <begin position="48"/>
        <end position="69"/>
    </location>
</feature>
<feature type="transmembrane region" description="Helical" evidence="7">
    <location>
        <begin position="176"/>
        <end position="195"/>
    </location>
</feature>
<dbReference type="InterPro" id="IPR008276">
    <property type="entry name" value="C_nuclsd_transpt"/>
</dbReference>
<feature type="transmembrane region" description="Helical" evidence="7">
    <location>
        <begin position="75"/>
        <end position="94"/>
    </location>
</feature>
<feature type="transmembrane region" description="Helical" evidence="7">
    <location>
        <begin position="496"/>
        <end position="519"/>
    </location>
</feature>
<evidence type="ECO:0000259" key="9">
    <source>
        <dbReference type="Pfam" id="PF07662"/>
    </source>
</evidence>
<dbReference type="GO" id="GO:0005886">
    <property type="term" value="C:plasma membrane"/>
    <property type="evidence" value="ECO:0007669"/>
    <property type="project" value="UniProtKB-SubCell"/>
</dbReference>
<evidence type="ECO:0000313" key="11">
    <source>
        <dbReference type="EMBL" id="KAJ7385873.1"/>
    </source>
</evidence>
<feature type="domain" description="Concentrative nucleoside transporter C-terminal" evidence="9">
    <location>
        <begin position="335"/>
        <end position="551"/>
    </location>
</feature>
<feature type="transmembrane region" description="Helical" evidence="7">
    <location>
        <begin position="393"/>
        <end position="418"/>
    </location>
</feature>
<evidence type="ECO:0000256" key="1">
    <source>
        <dbReference type="ARBA" id="ARBA00004651"/>
    </source>
</evidence>
<comment type="caution">
    <text evidence="11">The sequence shown here is derived from an EMBL/GenBank/DDBJ whole genome shotgun (WGS) entry which is preliminary data.</text>
</comment>
<name>A0A9X0D4Y4_9CNID</name>
<dbReference type="PANTHER" id="PTHR10590:SF4">
    <property type="entry name" value="SOLUTE CARRIER FAMILY 28 MEMBER 3"/>
    <property type="match status" value="1"/>
</dbReference>
<dbReference type="NCBIfam" id="TIGR00804">
    <property type="entry name" value="nupC"/>
    <property type="match status" value="1"/>
</dbReference>
<comment type="subcellular location">
    <subcellularLocation>
        <location evidence="1">Cell membrane</location>
        <topology evidence="1">Multi-pass membrane protein</topology>
    </subcellularLocation>
</comment>
<feature type="transmembrane region" description="Helical" evidence="7">
    <location>
        <begin position="120"/>
        <end position="139"/>
    </location>
</feature>
<protein>
    <recommendedName>
        <fullName evidence="7">Sodium/nucleoside cotransporter</fullName>
    </recommendedName>
</protein>
<feature type="transmembrane region" description="Helical" evidence="7">
    <location>
        <begin position="235"/>
        <end position="259"/>
    </location>
</feature>
<evidence type="ECO:0000256" key="7">
    <source>
        <dbReference type="RuleBase" id="RU362018"/>
    </source>
</evidence>
<dbReference type="Pfam" id="PF07670">
    <property type="entry name" value="Gate"/>
    <property type="match status" value="1"/>
</dbReference>
<feature type="domain" description="Nucleoside transporter/FeoB GTPase Gate" evidence="10">
    <location>
        <begin position="232"/>
        <end position="330"/>
    </location>
</feature>
<dbReference type="Proteomes" id="UP001163046">
    <property type="component" value="Unassembled WGS sequence"/>
</dbReference>
<dbReference type="OrthoDB" id="6075923at2759"/>
<evidence type="ECO:0000256" key="3">
    <source>
        <dbReference type="ARBA" id="ARBA00022475"/>
    </source>
</evidence>
<reference evidence="11" key="1">
    <citation type="submission" date="2023-01" db="EMBL/GenBank/DDBJ databases">
        <title>Genome assembly of the deep-sea coral Lophelia pertusa.</title>
        <authorList>
            <person name="Herrera S."/>
            <person name="Cordes E."/>
        </authorList>
    </citation>
    <scope>NUCLEOTIDE SEQUENCE</scope>
    <source>
        <strain evidence="11">USNM1676648</strain>
        <tissue evidence="11">Polyp</tissue>
    </source>
</reference>
<evidence type="ECO:0000256" key="6">
    <source>
        <dbReference type="ARBA" id="ARBA00023136"/>
    </source>
</evidence>
<organism evidence="11 12">
    <name type="scientific">Desmophyllum pertusum</name>
    <dbReference type="NCBI Taxonomy" id="174260"/>
    <lineage>
        <taxon>Eukaryota</taxon>
        <taxon>Metazoa</taxon>
        <taxon>Cnidaria</taxon>
        <taxon>Anthozoa</taxon>
        <taxon>Hexacorallia</taxon>
        <taxon>Scleractinia</taxon>
        <taxon>Caryophylliina</taxon>
        <taxon>Caryophylliidae</taxon>
        <taxon>Desmophyllum</taxon>
    </lineage>
</organism>
<dbReference type="InterPro" id="IPR002668">
    <property type="entry name" value="CNT_N_dom"/>
</dbReference>
<feature type="transmembrane region" description="Helical" evidence="7">
    <location>
        <begin position="531"/>
        <end position="554"/>
    </location>
</feature>
<dbReference type="PANTHER" id="PTHR10590">
    <property type="entry name" value="SODIUM/NUCLEOSIDE COTRANSPORTER"/>
    <property type="match status" value="1"/>
</dbReference>
<keyword evidence="3" id="KW-1003">Cell membrane</keyword>
<keyword evidence="6 7" id="KW-0472">Membrane</keyword>
<dbReference type="GO" id="GO:0005415">
    <property type="term" value="F:nucleoside:sodium symporter activity"/>
    <property type="evidence" value="ECO:0007669"/>
    <property type="project" value="TreeGrafter"/>
</dbReference>
<dbReference type="AlphaFoldDB" id="A0A9X0D4Y4"/>
<evidence type="ECO:0000256" key="2">
    <source>
        <dbReference type="ARBA" id="ARBA00009033"/>
    </source>
</evidence>
<gene>
    <name evidence="11" type="ORF">OS493_013909</name>
</gene>
<dbReference type="EMBL" id="MU825879">
    <property type="protein sequence ID" value="KAJ7385873.1"/>
    <property type="molecule type" value="Genomic_DNA"/>
</dbReference>
<dbReference type="InterPro" id="IPR011657">
    <property type="entry name" value="CNT_C_dom"/>
</dbReference>
<dbReference type="Pfam" id="PF01773">
    <property type="entry name" value="Nucleos_tra2_N"/>
    <property type="match status" value="1"/>
</dbReference>
<keyword evidence="7" id="KW-0813">Transport</keyword>
<evidence type="ECO:0000256" key="4">
    <source>
        <dbReference type="ARBA" id="ARBA00022692"/>
    </source>
</evidence>
<dbReference type="InterPro" id="IPR011642">
    <property type="entry name" value="Gate_dom"/>
</dbReference>
<feature type="domain" description="Concentrative nucleoside transporter N-terminal" evidence="8">
    <location>
        <begin position="152"/>
        <end position="224"/>
    </location>
</feature>
<keyword evidence="5 7" id="KW-1133">Transmembrane helix</keyword>
<evidence type="ECO:0000256" key="5">
    <source>
        <dbReference type="ARBA" id="ARBA00022989"/>
    </source>
</evidence>
<evidence type="ECO:0000259" key="10">
    <source>
        <dbReference type="Pfam" id="PF07670"/>
    </source>
</evidence>
<dbReference type="InterPro" id="IPR018270">
    <property type="entry name" value="C_nuclsd_transpt_met_bac"/>
</dbReference>
<keyword evidence="4 7" id="KW-0812">Transmembrane</keyword>
<comment type="similarity">
    <text evidence="2 7">Belongs to the concentrative nucleoside transporter (CNT) (TC 2.A.41) family.</text>
</comment>